<protein>
    <recommendedName>
        <fullName evidence="5">Secreted protein</fullName>
    </recommendedName>
</protein>
<dbReference type="Proteomes" id="UP000265768">
    <property type="component" value="Unassembled WGS sequence"/>
</dbReference>
<gene>
    <name evidence="3" type="ORF">D5H75_07285</name>
</gene>
<dbReference type="EMBL" id="QZEY01000002">
    <property type="protein sequence ID" value="RJL34257.1"/>
    <property type="molecule type" value="Genomic_DNA"/>
</dbReference>
<accession>A0A3A4B6R5</accession>
<feature type="signal peptide" evidence="2">
    <location>
        <begin position="1"/>
        <end position="23"/>
    </location>
</feature>
<feature type="region of interest" description="Disordered" evidence="1">
    <location>
        <begin position="25"/>
        <end position="95"/>
    </location>
</feature>
<proteinExistence type="predicted"/>
<dbReference type="RefSeq" id="WP_119925558.1">
    <property type="nucleotide sequence ID" value="NZ_QZEY01000002.1"/>
</dbReference>
<keyword evidence="4" id="KW-1185">Reference proteome</keyword>
<feature type="compositionally biased region" description="Basic and acidic residues" evidence="1">
    <location>
        <begin position="157"/>
        <end position="169"/>
    </location>
</feature>
<evidence type="ECO:0000313" key="3">
    <source>
        <dbReference type="EMBL" id="RJL34257.1"/>
    </source>
</evidence>
<evidence type="ECO:0000256" key="2">
    <source>
        <dbReference type="SAM" id="SignalP"/>
    </source>
</evidence>
<feature type="chain" id="PRO_5039411043" description="Secreted protein" evidence="2">
    <location>
        <begin position="24"/>
        <end position="186"/>
    </location>
</feature>
<sequence>MRTLLKPLFIPLLLAGVSLSGTAACASSPKADGVASAGGGTAAASASPSAQASSDPRDDQLKFAQCMRENGVNMPDPDPDDGKVRIHGNPGNRDAVQKALKKCEKHMQGGGRRLDPSDPAVRDQMVKFARCMRQHGINMPDPEPGSRGHRIEIKKGEEAKFEQASKACEKYAPGKLGKSSEKAGGS</sequence>
<name>A0A3A4B6R5_9ACTN</name>
<comment type="caution">
    <text evidence="3">The sequence shown here is derived from an EMBL/GenBank/DDBJ whole genome shotgun (WGS) entry which is preliminary data.</text>
</comment>
<evidence type="ECO:0000313" key="4">
    <source>
        <dbReference type="Proteomes" id="UP000265768"/>
    </source>
</evidence>
<feature type="compositionally biased region" description="Low complexity" evidence="1">
    <location>
        <begin position="42"/>
        <end position="54"/>
    </location>
</feature>
<keyword evidence="2" id="KW-0732">Signal</keyword>
<dbReference type="AlphaFoldDB" id="A0A3A4B6R5"/>
<dbReference type="OrthoDB" id="7949713at2"/>
<organism evidence="3 4">
    <name type="scientific">Bailinhaonella thermotolerans</name>
    <dbReference type="NCBI Taxonomy" id="1070861"/>
    <lineage>
        <taxon>Bacteria</taxon>
        <taxon>Bacillati</taxon>
        <taxon>Actinomycetota</taxon>
        <taxon>Actinomycetes</taxon>
        <taxon>Streptosporangiales</taxon>
        <taxon>Streptosporangiaceae</taxon>
        <taxon>Bailinhaonella</taxon>
    </lineage>
</organism>
<evidence type="ECO:0008006" key="5">
    <source>
        <dbReference type="Google" id="ProtNLM"/>
    </source>
</evidence>
<evidence type="ECO:0000256" key="1">
    <source>
        <dbReference type="SAM" id="MobiDB-lite"/>
    </source>
</evidence>
<feature type="region of interest" description="Disordered" evidence="1">
    <location>
        <begin position="157"/>
        <end position="186"/>
    </location>
</feature>
<reference evidence="3 4" key="1">
    <citation type="submission" date="2018-09" db="EMBL/GenBank/DDBJ databases">
        <title>YIM 75507 draft genome.</title>
        <authorList>
            <person name="Tang S."/>
            <person name="Feng Y."/>
        </authorList>
    </citation>
    <scope>NUCLEOTIDE SEQUENCE [LARGE SCALE GENOMIC DNA]</scope>
    <source>
        <strain evidence="3 4">YIM 75507</strain>
    </source>
</reference>
<dbReference type="PROSITE" id="PS51257">
    <property type="entry name" value="PROKAR_LIPOPROTEIN"/>
    <property type="match status" value="1"/>
</dbReference>